<dbReference type="OrthoDB" id="999962at2759"/>
<dbReference type="VEuPathDB" id="FungiDB:GLRG_03840"/>
<feature type="region of interest" description="Disordered" evidence="1">
    <location>
        <begin position="1"/>
        <end position="50"/>
    </location>
</feature>
<dbReference type="Proteomes" id="UP000008782">
    <property type="component" value="Unassembled WGS sequence"/>
</dbReference>
<evidence type="ECO:0000256" key="2">
    <source>
        <dbReference type="SAM" id="Phobius"/>
    </source>
</evidence>
<evidence type="ECO:0000256" key="1">
    <source>
        <dbReference type="SAM" id="MobiDB-lite"/>
    </source>
</evidence>
<feature type="compositionally biased region" description="Basic and acidic residues" evidence="1">
    <location>
        <begin position="22"/>
        <end position="37"/>
    </location>
</feature>
<accession>E3QDJ1</accession>
<gene>
    <name evidence="3" type="ORF">GLRG_03840</name>
</gene>
<reference evidence="4" key="1">
    <citation type="journal article" date="2012" name="Nat. Genet.">
        <title>Lifestyle transitions in plant pathogenic Colletotrichum fungi deciphered by genome and transcriptome analyses.</title>
        <authorList>
            <person name="O'Connell R.J."/>
            <person name="Thon M.R."/>
            <person name="Hacquard S."/>
            <person name="Amyotte S.G."/>
            <person name="Kleemann J."/>
            <person name="Torres M.F."/>
            <person name="Damm U."/>
            <person name="Buiate E.A."/>
            <person name="Epstein L."/>
            <person name="Alkan N."/>
            <person name="Altmueller J."/>
            <person name="Alvarado-Balderrama L."/>
            <person name="Bauser C.A."/>
            <person name="Becker C."/>
            <person name="Birren B.W."/>
            <person name="Chen Z."/>
            <person name="Choi J."/>
            <person name="Crouch J.A."/>
            <person name="Duvick J.P."/>
            <person name="Farman M.A."/>
            <person name="Gan P."/>
            <person name="Heiman D."/>
            <person name="Henrissat B."/>
            <person name="Howard R.J."/>
            <person name="Kabbage M."/>
            <person name="Koch C."/>
            <person name="Kracher B."/>
            <person name="Kubo Y."/>
            <person name="Law A.D."/>
            <person name="Lebrun M.-H."/>
            <person name="Lee Y.-H."/>
            <person name="Miyara I."/>
            <person name="Moore N."/>
            <person name="Neumann U."/>
            <person name="Nordstroem K."/>
            <person name="Panaccione D.G."/>
            <person name="Panstruga R."/>
            <person name="Place M."/>
            <person name="Proctor R.H."/>
            <person name="Prusky D."/>
            <person name="Rech G."/>
            <person name="Reinhardt R."/>
            <person name="Rollins J.A."/>
            <person name="Rounsley S."/>
            <person name="Schardl C.L."/>
            <person name="Schwartz D.C."/>
            <person name="Shenoy N."/>
            <person name="Shirasu K."/>
            <person name="Sikhakolli U.R."/>
            <person name="Stueber K."/>
            <person name="Sukno S.A."/>
            <person name="Sweigard J.A."/>
            <person name="Takano Y."/>
            <person name="Takahara H."/>
            <person name="Trail F."/>
            <person name="van der Does H.C."/>
            <person name="Voll L.M."/>
            <person name="Will I."/>
            <person name="Young S."/>
            <person name="Zeng Q."/>
            <person name="Zhang J."/>
            <person name="Zhou S."/>
            <person name="Dickman M.B."/>
            <person name="Schulze-Lefert P."/>
            <person name="Ver Loren van Themaat E."/>
            <person name="Ma L.-J."/>
            <person name="Vaillancourt L.J."/>
        </authorList>
    </citation>
    <scope>NUCLEOTIDE SEQUENCE [LARGE SCALE GENOMIC DNA]</scope>
    <source>
        <strain evidence="4">M1.001 / M2 / FGSC 10212</strain>
    </source>
</reference>
<sequence length="101" mass="10675">MSSLATTRRRGQPKGISPLSLEKMDTTRGHDDEKIITDDSNGTAMNGCASTEKPMQAAGRIIAGLSSQWIAVGVMLGLIFGGCCSNVGRLGPFSLSKRQMC</sequence>
<keyword evidence="2" id="KW-1133">Transmembrane helix</keyword>
<keyword evidence="2" id="KW-0472">Membrane</keyword>
<dbReference type="EMBL" id="GG697342">
    <property type="protein sequence ID" value="EFQ28696.1"/>
    <property type="molecule type" value="Genomic_DNA"/>
</dbReference>
<proteinExistence type="predicted"/>
<protein>
    <submittedName>
        <fullName evidence="3">UDP-N-acetylglucosamine transporter YEA4</fullName>
    </submittedName>
</protein>
<name>E3QDJ1_COLGM</name>
<keyword evidence="4" id="KW-1185">Reference proteome</keyword>
<dbReference type="AlphaFoldDB" id="E3QDJ1"/>
<dbReference type="HOGENOM" id="CLU_2291501_0_0_1"/>
<organism evidence="4">
    <name type="scientific">Colletotrichum graminicola (strain M1.001 / M2 / FGSC 10212)</name>
    <name type="common">Maize anthracnose fungus</name>
    <name type="synonym">Glomerella graminicola</name>
    <dbReference type="NCBI Taxonomy" id="645133"/>
    <lineage>
        <taxon>Eukaryota</taxon>
        <taxon>Fungi</taxon>
        <taxon>Dikarya</taxon>
        <taxon>Ascomycota</taxon>
        <taxon>Pezizomycotina</taxon>
        <taxon>Sordariomycetes</taxon>
        <taxon>Hypocreomycetidae</taxon>
        <taxon>Glomerellales</taxon>
        <taxon>Glomerellaceae</taxon>
        <taxon>Colletotrichum</taxon>
        <taxon>Colletotrichum graminicola species complex</taxon>
    </lineage>
</organism>
<dbReference type="RefSeq" id="XP_008092716.1">
    <property type="nucleotide sequence ID" value="XM_008094525.1"/>
</dbReference>
<dbReference type="GeneID" id="24409205"/>
<evidence type="ECO:0000313" key="4">
    <source>
        <dbReference type="Proteomes" id="UP000008782"/>
    </source>
</evidence>
<feature type="transmembrane region" description="Helical" evidence="2">
    <location>
        <begin position="69"/>
        <end position="88"/>
    </location>
</feature>
<keyword evidence="2" id="KW-0812">Transmembrane</keyword>
<evidence type="ECO:0000313" key="3">
    <source>
        <dbReference type="EMBL" id="EFQ28696.1"/>
    </source>
</evidence>